<name>A0A6L2PEI1_COPFO</name>
<evidence type="ECO:0000313" key="11">
    <source>
        <dbReference type="EMBL" id="GFG29870.1"/>
    </source>
</evidence>
<dbReference type="AlphaFoldDB" id="A0A6L2PEI1"/>
<dbReference type="GO" id="GO:0043130">
    <property type="term" value="F:ubiquitin binding"/>
    <property type="evidence" value="ECO:0007669"/>
    <property type="project" value="TreeGrafter"/>
</dbReference>
<keyword evidence="4" id="KW-0967">Endosome</keyword>
<keyword evidence="6 8" id="KW-0175">Coiled coil</keyword>
<evidence type="ECO:0000256" key="2">
    <source>
        <dbReference type="ARBA" id="ARBA00009594"/>
    </source>
</evidence>
<dbReference type="InterPro" id="IPR052070">
    <property type="entry name" value="ESCRT-I_UEV_domain"/>
</dbReference>
<dbReference type="GO" id="GO:0000813">
    <property type="term" value="C:ESCRT I complex"/>
    <property type="evidence" value="ECO:0007669"/>
    <property type="project" value="TreeGrafter"/>
</dbReference>
<dbReference type="PANTHER" id="PTHR23306">
    <property type="entry name" value="TUMOR SUSCEPTIBILITY GENE 101 PROTEIN-RELATED"/>
    <property type="match status" value="1"/>
</dbReference>
<evidence type="ECO:0000256" key="5">
    <source>
        <dbReference type="ARBA" id="ARBA00022927"/>
    </source>
</evidence>
<dbReference type="Gene3D" id="3.10.110.10">
    <property type="entry name" value="Ubiquitin Conjugating Enzyme"/>
    <property type="match status" value="1"/>
</dbReference>
<evidence type="ECO:0000256" key="1">
    <source>
        <dbReference type="ARBA" id="ARBA00004177"/>
    </source>
</evidence>
<dbReference type="Gene3D" id="6.10.250.370">
    <property type="match status" value="1"/>
</dbReference>
<dbReference type="PROSITE" id="PS51312">
    <property type="entry name" value="SB"/>
    <property type="match status" value="1"/>
</dbReference>
<dbReference type="Pfam" id="PF05743">
    <property type="entry name" value="UEV"/>
    <property type="match status" value="1"/>
</dbReference>
<keyword evidence="5 7" id="KW-0653">Protein transport</keyword>
<evidence type="ECO:0008006" key="13">
    <source>
        <dbReference type="Google" id="ProtNLM"/>
    </source>
</evidence>
<keyword evidence="3 7" id="KW-0813">Transport</keyword>
<feature type="coiled-coil region" evidence="8">
    <location>
        <begin position="222"/>
        <end position="291"/>
    </location>
</feature>
<dbReference type="InterPro" id="IPR008883">
    <property type="entry name" value="UEV_N"/>
</dbReference>
<reference evidence="12" key="1">
    <citation type="submission" date="2020-01" db="EMBL/GenBank/DDBJ databases">
        <title>Draft genome sequence of the Termite Coptotermes fromosanus.</title>
        <authorList>
            <person name="Itakura S."/>
            <person name="Yosikawa Y."/>
            <person name="Umezawa K."/>
        </authorList>
    </citation>
    <scope>NUCLEOTIDE SEQUENCE [LARGE SCALE GENOMIC DNA]</scope>
</reference>
<dbReference type="InParanoid" id="A0A6L2PEI1"/>
<accession>A0A6L2PEI1</accession>
<dbReference type="GO" id="GO:0015031">
    <property type="term" value="P:protein transport"/>
    <property type="evidence" value="ECO:0007669"/>
    <property type="project" value="UniProtKB-UniRule"/>
</dbReference>
<feature type="domain" description="SB" evidence="9">
    <location>
        <begin position="331"/>
        <end position="397"/>
    </location>
</feature>
<dbReference type="InterPro" id="IPR017916">
    <property type="entry name" value="SB_dom"/>
</dbReference>
<evidence type="ECO:0000259" key="9">
    <source>
        <dbReference type="PROSITE" id="PS51312"/>
    </source>
</evidence>
<keyword evidence="12" id="KW-1185">Reference proteome</keyword>
<evidence type="ECO:0000256" key="3">
    <source>
        <dbReference type="ARBA" id="ARBA00022448"/>
    </source>
</evidence>
<dbReference type="InterPro" id="IPR037202">
    <property type="entry name" value="ESCRT_assembly_dom"/>
</dbReference>
<evidence type="ECO:0000256" key="8">
    <source>
        <dbReference type="SAM" id="Coils"/>
    </source>
</evidence>
<dbReference type="PANTHER" id="PTHR23306:SF3">
    <property type="entry name" value="TUMOR SUPPRESSOR PROTEIN 101"/>
    <property type="match status" value="1"/>
</dbReference>
<comment type="similarity">
    <text evidence="2">Belongs to the ubiquitin-conjugating enzyme family. UEV subfamily.</text>
</comment>
<dbReference type="PROSITE" id="PS51322">
    <property type="entry name" value="UEV"/>
    <property type="match status" value="1"/>
</dbReference>
<proteinExistence type="inferred from homology"/>
<dbReference type="Gene3D" id="6.10.140.820">
    <property type="match status" value="1"/>
</dbReference>
<evidence type="ECO:0000256" key="4">
    <source>
        <dbReference type="ARBA" id="ARBA00022753"/>
    </source>
</evidence>
<dbReference type="SUPFAM" id="SSF54495">
    <property type="entry name" value="UBC-like"/>
    <property type="match status" value="1"/>
</dbReference>
<dbReference type="SUPFAM" id="SSF140111">
    <property type="entry name" value="Endosomal sorting complex assembly domain"/>
    <property type="match status" value="1"/>
</dbReference>
<dbReference type="Proteomes" id="UP000502823">
    <property type="component" value="Unassembled WGS sequence"/>
</dbReference>
<evidence type="ECO:0000256" key="7">
    <source>
        <dbReference type="PROSITE-ProRule" id="PRU00644"/>
    </source>
</evidence>
<comment type="subcellular location">
    <subcellularLocation>
        <location evidence="1">Endosome</location>
    </subcellularLocation>
</comment>
<sequence length="397" mass="45143">MDLLNLEGTIPVTYKGCVYNIPVCIWLMDTHPYNAPMCYVKPTSDMQIKASMFVDHNGKIYLPYLHDWVPNSSDLLGLIQVMIMTFGERPPVYAKQRSDMVSSTPYPTQPYMPMPGTTAGSGATPYPPYPPASTYQTAASNPYPYTPYPPVYPNFASTSYPYPPSTNQGFPSYPSYPTPTQPMKISSPPPVMAANNSSGTAGTISEEHIRASLLSAVEDKLRRRLREQFSQIQAELETLRRTEQELTQGKDKLDDILARLEKEQIELDKNLSILKDKEQELEKEIERLSDRQPIDVDEAVTTTAPLYKQYVTQKFMVIILTLWKWMRYVRCAILYRLLNAFAEEAATEDAIYYMGEALRRGVIDLDVFLKQVRSLSRKQFMLRALMHKCRQKAGLAG</sequence>
<organism evidence="11 12">
    <name type="scientific">Coptotermes formosanus</name>
    <name type="common">Formosan subterranean termite</name>
    <dbReference type="NCBI Taxonomy" id="36987"/>
    <lineage>
        <taxon>Eukaryota</taxon>
        <taxon>Metazoa</taxon>
        <taxon>Ecdysozoa</taxon>
        <taxon>Arthropoda</taxon>
        <taxon>Hexapoda</taxon>
        <taxon>Insecta</taxon>
        <taxon>Pterygota</taxon>
        <taxon>Neoptera</taxon>
        <taxon>Polyneoptera</taxon>
        <taxon>Dictyoptera</taxon>
        <taxon>Blattodea</taxon>
        <taxon>Blattoidea</taxon>
        <taxon>Termitoidae</taxon>
        <taxon>Rhinotermitidae</taxon>
        <taxon>Coptotermes</taxon>
    </lineage>
</organism>
<evidence type="ECO:0000259" key="10">
    <source>
        <dbReference type="PROSITE" id="PS51322"/>
    </source>
</evidence>
<evidence type="ECO:0000256" key="6">
    <source>
        <dbReference type="ARBA" id="ARBA00023054"/>
    </source>
</evidence>
<feature type="domain" description="UEV" evidence="10">
    <location>
        <begin position="1"/>
        <end position="96"/>
    </location>
</feature>
<gene>
    <name evidence="11" type="ORF">Cfor_12131</name>
</gene>
<dbReference type="GO" id="GO:0008333">
    <property type="term" value="P:endosome to lysosome transport"/>
    <property type="evidence" value="ECO:0007669"/>
    <property type="project" value="TreeGrafter"/>
</dbReference>
<protein>
    <recommendedName>
        <fullName evidence="13">UEV domain-containing protein</fullName>
    </recommendedName>
</protein>
<dbReference type="FunCoup" id="A0A6L2PEI1">
    <property type="interactions" value="765"/>
</dbReference>
<dbReference type="EMBL" id="BLKM01000176">
    <property type="protein sequence ID" value="GFG29870.1"/>
    <property type="molecule type" value="Genomic_DNA"/>
</dbReference>
<dbReference type="Pfam" id="PF09454">
    <property type="entry name" value="Vps23_core"/>
    <property type="match status" value="1"/>
</dbReference>
<dbReference type="InterPro" id="IPR016135">
    <property type="entry name" value="UBQ-conjugating_enzyme/RWD"/>
</dbReference>
<evidence type="ECO:0000313" key="12">
    <source>
        <dbReference type="Proteomes" id="UP000502823"/>
    </source>
</evidence>
<comment type="caution">
    <text evidence="11">The sequence shown here is derived from an EMBL/GenBank/DDBJ whole genome shotgun (WGS) entry which is preliminary data.</text>
</comment>
<dbReference type="CDD" id="cd11685">
    <property type="entry name" value="UEV_TSG101-like"/>
    <property type="match status" value="1"/>
</dbReference>
<dbReference type="OrthoDB" id="306304at2759"/>